<evidence type="ECO:0000313" key="2">
    <source>
        <dbReference type="Proteomes" id="UP000765160"/>
    </source>
</evidence>
<accession>A0ABX1F8E9</accession>
<sequence length="336" mass="35858">MSRSLEAGSGRNHKIVVRPGARSIFVAFGTDAPSGSETPGPASVVRFDDPDGAFGRGVPGFVESLDSLFCWLRGLGTELPVYLVGEGAGASVALLANMLLPKSRLLAVGPLTVPESFMEAGALRHPFWGQVDQLASDFPAQQMGVTALCSWDPAAAAMLGGEQTLKPAYGTIVELPCRSNGIAYLRRKRALGVLLERGADALRTLIDENVVSLPYAHGKPREYAAFHEAHSAMGRGQSGRKRAMRLVEAEAGWANPGWQHLRATVLRRENAAAEALEAARLAARSAPEVAEFCVGYARLVQENKAEDDVATAAAMLEPFLRQRGIAELRDSLTATI</sequence>
<organism evidence="1 2">
    <name type="scientific">Falsiroseomonas frigidaquae</name>
    <dbReference type="NCBI Taxonomy" id="487318"/>
    <lineage>
        <taxon>Bacteria</taxon>
        <taxon>Pseudomonadati</taxon>
        <taxon>Pseudomonadota</taxon>
        <taxon>Alphaproteobacteria</taxon>
        <taxon>Acetobacterales</taxon>
        <taxon>Roseomonadaceae</taxon>
        <taxon>Falsiroseomonas</taxon>
    </lineage>
</organism>
<keyword evidence="2" id="KW-1185">Reference proteome</keyword>
<reference evidence="1 2" key="1">
    <citation type="submission" date="2020-03" db="EMBL/GenBank/DDBJ databases">
        <title>Roseomonas selenitidurans sp. nov. isolated from soil.</title>
        <authorList>
            <person name="Liu H."/>
        </authorList>
    </citation>
    <scope>NUCLEOTIDE SEQUENCE [LARGE SCALE GENOMIC DNA]</scope>
    <source>
        <strain evidence="1 2">JCM 15073</strain>
    </source>
</reference>
<name>A0ABX1F8E9_9PROT</name>
<dbReference type="EMBL" id="JAAVTX010000012">
    <property type="protein sequence ID" value="NKE48654.1"/>
    <property type="molecule type" value="Genomic_DNA"/>
</dbReference>
<dbReference type="SUPFAM" id="SSF53474">
    <property type="entry name" value="alpha/beta-Hydrolases"/>
    <property type="match status" value="1"/>
</dbReference>
<protein>
    <recommendedName>
        <fullName evidence="3">Serine aminopeptidase S33 domain-containing protein</fullName>
    </recommendedName>
</protein>
<dbReference type="InterPro" id="IPR029058">
    <property type="entry name" value="AB_hydrolase_fold"/>
</dbReference>
<evidence type="ECO:0008006" key="3">
    <source>
        <dbReference type="Google" id="ProtNLM"/>
    </source>
</evidence>
<gene>
    <name evidence="1" type="ORF">HB662_28065</name>
</gene>
<evidence type="ECO:0000313" key="1">
    <source>
        <dbReference type="EMBL" id="NKE48654.1"/>
    </source>
</evidence>
<proteinExistence type="predicted"/>
<dbReference type="RefSeq" id="WP_168055264.1">
    <property type="nucleotide sequence ID" value="NZ_JAATJR010000012.1"/>
</dbReference>
<comment type="caution">
    <text evidence="1">The sequence shown here is derived from an EMBL/GenBank/DDBJ whole genome shotgun (WGS) entry which is preliminary data.</text>
</comment>
<dbReference type="Proteomes" id="UP000765160">
    <property type="component" value="Unassembled WGS sequence"/>
</dbReference>